<dbReference type="InterPro" id="IPR000182">
    <property type="entry name" value="GNAT_dom"/>
</dbReference>
<accession>A0A9X4BH68</accession>
<evidence type="ECO:0000313" key="9">
    <source>
        <dbReference type="Proteomes" id="UP001139971"/>
    </source>
</evidence>
<keyword evidence="4" id="KW-0808">Transferase</keyword>
<keyword evidence="5" id="KW-0012">Acyltransferase</keyword>
<proteinExistence type="inferred from homology"/>
<dbReference type="PANTHER" id="PTHR36449">
    <property type="entry name" value="ACETYLTRANSFERASE-RELATED"/>
    <property type="match status" value="1"/>
</dbReference>
<gene>
    <name evidence="8" type="ORF">OD750_007795</name>
</gene>
<protein>
    <submittedName>
        <fullName evidence="8">GNAT family N-acetyltransferase</fullName>
    </submittedName>
</protein>
<evidence type="ECO:0000259" key="7">
    <source>
        <dbReference type="PROSITE" id="PS51186"/>
    </source>
</evidence>
<comment type="similarity">
    <text evidence="1">Belongs to the acetyltransferase family. GNAT subfamily.</text>
</comment>
<dbReference type="AlphaFoldDB" id="A0A9X4BH68"/>
<dbReference type="RefSeq" id="WP_263542073.1">
    <property type="nucleotide sequence ID" value="NZ_JAOVZO020000009.1"/>
</dbReference>
<keyword evidence="2" id="KW-0678">Repressor</keyword>
<dbReference type="SUPFAM" id="SSF55729">
    <property type="entry name" value="Acyl-CoA N-acyltransferases (Nat)"/>
    <property type="match status" value="1"/>
</dbReference>
<dbReference type="Gene3D" id="3.40.630.30">
    <property type="match status" value="1"/>
</dbReference>
<sequence length="155" mass="17204">MSYRIELLADHDRRNFSCGSIALDRYFREQATQDVRRRLATCFVAVSDEDEVAGFYTLAATSLAFDRLAPEDAKKLPRYPVVPAILLGRLATALAHQGKRLGASLVADAISRSIRSDIVGYAMLVDAKDAKAAAFYQKLGFRSLPDSPLRLVRRL</sequence>
<evidence type="ECO:0000256" key="1">
    <source>
        <dbReference type="ARBA" id="ARBA00009342"/>
    </source>
</evidence>
<organism evidence="8 9">
    <name type="scientific">Tahibacter soli</name>
    <dbReference type="NCBI Taxonomy" id="2983605"/>
    <lineage>
        <taxon>Bacteria</taxon>
        <taxon>Pseudomonadati</taxon>
        <taxon>Pseudomonadota</taxon>
        <taxon>Gammaproteobacteria</taxon>
        <taxon>Lysobacterales</taxon>
        <taxon>Rhodanobacteraceae</taxon>
        <taxon>Tahibacter</taxon>
    </lineage>
</organism>
<name>A0A9X4BH68_9GAMM</name>
<keyword evidence="3" id="KW-1277">Toxin-antitoxin system</keyword>
<dbReference type="Pfam" id="PF13508">
    <property type="entry name" value="Acetyltransf_7"/>
    <property type="match status" value="1"/>
</dbReference>
<dbReference type="EMBL" id="JAOVZO020000009">
    <property type="protein sequence ID" value="MDC8012446.1"/>
    <property type="molecule type" value="Genomic_DNA"/>
</dbReference>
<evidence type="ECO:0000256" key="4">
    <source>
        <dbReference type="ARBA" id="ARBA00022679"/>
    </source>
</evidence>
<dbReference type="Proteomes" id="UP001139971">
    <property type="component" value="Unassembled WGS sequence"/>
</dbReference>
<feature type="domain" description="N-acetyltransferase" evidence="7">
    <location>
        <begin position="1"/>
        <end position="155"/>
    </location>
</feature>
<comment type="caution">
    <text evidence="8">The sequence shown here is derived from an EMBL/GenBank/DDBJ whole genome shotgun (WGS) entry which is preliminary data.</text>
</comment>
<dbReference type="InterPro" id="IPR016181">
    <property type="entry name" value="Acyl_CoA_acyltransferase"/>
</dbReference>
<evidence type="ECO:0000256" key="6">
    <source>
        <dbReference type="ARBA" id="ARBA00049880"/>
    </source>
</evidence>
<evidence type="ECO:0000256" key="5">
    <source>
        <dbReference type="ARBA" id="ARBA00023315"/>
    </source>
</evidence>
<evidence type="ECO:0000256" key="3">
    <source>
        <dbReference type="ARBA" id="ARBA00022649"/>
    </source>
</evidence>
<dbReference type="GO" id="GO:0016747">
    <property type="term" value="F:acyltransferase activity, transferring groups other than amino-acyl groups"/>
    <property type="evidence" value="ECO:0007669"/>
    <property type="project" value="InterPro"/>
</dbReference>
<evidence type="ECO:0000313" key="8">
    <source>
        <dbReference type="EMBL" id="MDC8012446.1"/>
    </source>
</evidence>
<dbReference type="PROSITE" id="PS51186">
    <property type="entry name" value="GNAT"/>
    <property type="match status" value="1"/>
</dbReference>
<evidence type="ECO:0000256" key="2">
    <source>
        <dbReference type="ARBA" id="ARBA00022491"/>
    </source>
</evidence>
<comment type="catalytic activity">
    <reaction evidence="6">
        <text>glycyl-tRNA(Gly) + acetyl-CoA = N-acetylglycyl-tRNA(Gly) + CoA + H(+)</text>
        <dbReference type="Rhea" id="RHEA:81867"/>
        <dbReference type="Rhea" id="RHEA-COMP:9683"/>
        <dbReference type="Rhea" id="RHEA-COMP:19766"/>
        <dbReference type="ChEBI" id="CHEBI:15378"/>
        <dbReference type="ChEBI" id="CHEBI:57287"/>
        <dbReference type="ChEBI" id="CHEBI:57288"/>
        <dbReference type="ChEBI" id="CHEBI:78522"/>
        <dbReference type="ChEBI" id="CHEBI:232036"/>
    </reaction>
</comment>
<dbReference type="PANTHER" id="PTHR36449:SF1">
    <property type="entry name" value="ACETYLTRANSFERASE"/>
    <property type="match status" value="1"/>
</dbReference>
<keyword evidence="9" id="KW-1185">Reference proteome</keyword>
<reference evidence="8" key="1">
    <citation type="submission" date="2023-02" db="EMBL/GenBank/DDBJ databases">
        <title>Tahibacter soli sp. nov. isolated from soil.</title>
        <authorList>
            <person name="Baek J.H."/>
            <person name="Lee J.K."/>
            <person name="Choi D.G."/>
            <person name="Jeon C.O."/>
        </authorList>
    </citation>
    <scope>NUCLEOTIDE SEQUENCE</scope>
    <source>
        <strain evidence="8">BL</strain>
    </source>
</reference>